<dbReference type="AlphaFoldDB" id="A0A8J2P7G5"/>
<evidence type="ECO:0000313" key="12">
    <source>
        <dbReference type="Proteomes" id="UP000708208"/>
    </source>
</evidence>
<dbReference type="Proteomes" id="UP000708208">
    <property type="component" value="Unassembled WGS sequence"/>
</dbReference>
<name>A0A8J2P7G5_9HEXA</name>
<evidence type="ECO:0000256" key="4">
    <source>
        <dbReference type="ARBA" id="ARBA00022737"/>
    </source>
</evidence>
<keyword evidence="8 9" id="KW-0472">Membrane</keyword>
<comment type="caution">
    <text evidence="11">The sequence shown here is derived from an EMBL/GenBank/DDBJ whole genome shotgun (WGS) entry which is preliminary data.</text>
</comment>
<evidence type="ECO:0000259" key="10">
    <source>
        <dbReference type="PROSITE" id="PS50929"/>
    </source>
</evidence>
<feature type="transmembrane region" description="Helical" evidence="9">
    <location>
        <begin position="309"/>
        <end position="329"/>
    </location>
</feature>
<reference evidence="11" key="1">
    <citation type="submission" date="2021-06" db="EMBL/GenBank/DDBJ databases">
        <authorList>
            <person name="Hodson N. C."/>
            <person name="Mongue J. A."/>
            <person name="Jaron S. K."/>
        </authorList>
    </citation>
    <scope>NUCLEOTIDE SEQUENCE</scope>
</reference>
<evidence type="ECO:0000256" key="1">
    <source>
        <dbReference type="ARBA" id="ARBA00004128"/>
    </source>
</evidence>
<feature type="transmembrane region" description="Helical" evidence="9">
    <location>
        <begin position="90"/>
        <end position="113"/>
    </location>
</feature>
<dbReference type="GO" id="GO:0005524">
    <property type="term" value="F:ATP binding"/>
    <property type="evidence" value="ECO:0007669"/>
    <property type="project" value="UniProtKB-KW"/>
</dbReference>
<keyword evidence="2" id="KW-0926">Vacuole</keyword>
<organism evidence="11 12">
    <name type="scientific">Allacma fusca</name>
    <dbReference type="NCBI Taxonomy" id="39272"/>
    <lineage>
        <taxon>Eukaryota</taxon>
        <taxon>Metazoa</taxon>
        <taxon>Ecdysozoa</taxon>
        <taxon>Arthropoda</taxon>
        <taxon>Hexapoda</taxon>
        <taxon>Collembola</taxon>
        <taxon>Symphypleona</taxon>
        <taxon>Sminthuridae</taxon>
        <taxon>Allacma</taxon>
    </lineage>
</organism>
<keyword evidence="12" id="KW-1185">Reference proteome</keyword>
<evidence type="ECO:0000256" key="2">
    <source>
        <dbReference type="ARBA" id="ARBA00022554"/>
    </source>
</evidence>
<dbReference type="EMBL" id="CAJVCH010169379">
    <property type="protein sequence ID" value="CAG7728837.1"/>
    <property type="molecule type" value="Genomic_DNA"/>
</dbReference>
<dbReference type="FunFam" id="1.20.1560.10:FF:000020">
    <property type="entry name" value="ABC metal ion transporter"/>
    <property type="match status" value="1"/>
</dbReference>
<feature type="transmembrane region" description="Helical" evidence="9">
    <location>
        <begin position="223"/>
        <end position="241"/>
    </location>
</feature>
<dbReference type="PANTHER" id="PTHR24223:SF443">
    <property type="entry name" value="MULTIDRUG-RESISTANCE LIKE PROTEIN 1, ISOFORM I"/>
    <property type="match status" value="1"/>
</dbReference>
<keyword evidence="6" id="KW-0067">ATP-binding</keyword>
<feature type="non-terminal residue" evidence="11">
    <location>
        <position position="1"/>
    </location>
</feature>
<dbReference type="InterPro" id="IPR011527">
    <property type="entry name" value="ABC1_TM_dom"/>
</dbReference>
<dbReference type="Pfam" id="PF00664">
    <property type="entry name" value="ABC_membrane"/>
    <property type="match status" value="1"/>
</dbReference>
<dbReference type="GO" id="GO:0005774">
    <property type="term" value="C:vacuolar membrane"/>
    <property type="evidence" value="ECO:0007669"/>
    <property type="project" value="UniProtKB-SubCell"/>
</dbReference>
<protein>
    <recommendedName>
        <fullName evidence="10">ABC transmembrane type-1 domain-containing protein</fullName>
    </recommendedName>
</protein>
<proteinExistence type="predicted"/>
<keyword evidence="7 9" id="KW-1133">Transmembrane helix</keyword>
<dbReference type="InterPro" id="IPR050173">
    <property type="entry name" value="ABC_transporter_C-like"/>
</dbReference>
<keyword evidence="5" id="KW-0547">Nucleotide-binding</keyword>
<keyword evidence="4" id="KW-0677">Repeat</keyword>
<evidence type="ECO:0000256" key="9">
    <source>
        <dbReference type="SAM" id="Phobius"/>
    </source>
</evidence>
<feature type="domain" description="ABC transmembrane type-1" evidence="10">
    <location>
        <begin position="90"/>
        <end position="365"/>
    </location>
</feature>
<gene>
    <name evidence="11" type="ORF">AFUS01_LOCUS17592</name>
</gene>
<dbReference type="GO" id="GO:0000323">
    <property type="term" value="C:lytic vacuole"/>
    <property type="evidence" value="ECO:0007669"/>
    <property type="project" value="UniProtKB-ARBA"/>
</dbReference>
<dbReference type="GO" id="GO:0140359">
    <property type="term" value="F:ABC-type transporter activity"/>
    <property type="evidence" value="ECO:0007669"/>
    <property type="project" value="InterPro"/>
</dbReference>
<evidence type="ECO:0000256" key="7">
    <source>
        <dbReference type="ARBA" id="ARBA00022989"/>
    </source>
</evidence>
<evidence type="ECO:0000256" key="5">
    <source>
        <dbReference type="ARBA" id="ARBA00022741"/>
    </source>
</evidence>
<evidence type="ECO:0000256" key="8">
    <source>
        <dbReference type="ARBA" id="ARBA00023136"/>
    </source>
</evidence>
<evidence type="ECO:0000313" key="11">
    <source>
        <dbReference type="EMBL" id="CAG7728837.1"/>
    </source>
</evidence>
<keyword evidence="3 9" id="KW-0812">Transmembrane</keyword>
<evidence type="ECO:0000256" key="6">
    <source>
        <dbReference type="ARBA" id="ARBA00022840"/>
    </source>
</evidence>
<feature type="transmembrane region" description="Helical" evidence="9">
    <location>
        <begin position="33"/>
        <end position="56"/>
    </location>
</feature>
<comment type="subcellular location">
    <subcellularLocation>
        <location evidence="1">Vacuole membrane</location>
        <topology evidence="1">Multi-pass membrane protein</topology>
    </subcellularLocation>
</comment>
<evidence type="ECO:0000256" key="3">
    <source>
        <dbReference type="ARBA" id="ARBA00022692"/>
    </source>
</evidence>
<dbReference type="PROSITE" id="PS50929">
    <property type="entry name" value="ABC_TM1F"/>
    <property type="match status" value="1"/>
</dbReference>
<dbReference type="CDD" id="cd18595">
    <property type="entry name" value="ABC_6TM_MRP1_2_3_6_D1_like"/>
    <property type="match status" value="1"/>
</dbReference>
<dbReference type="PANTHER" id="PTHR24223">
    <property type="entry name" value="ATP-BINDING CASSETTE SUB-FAMILY C"/>
    <property type="match status" value="1"/>
</dbReference>
<feature type="transmembrane region" description="Helical" evidence="9">
    <location>
        <begin position="341"/>
        <end position="363"/>
    </location>
</feature>
<dbReference type="OrthoDB" id="6500128at2759"/>
<sequence length="365" mass="41098">MIEKKILEPGFEFFVAPFRTALRHYPIKDDGDIVLFLVEIISYPLIVGEFLLNCWADSASAFRKASGPDVLKGRKDRLCPKSQSSTLNRLLFVADLLSFVQPQILNLLILFVSGDEELWKGYFYAALLLATDMVSNLTRNQHLYVMFMTAYRIKAAVMSAVYRKALVVSNATRRERTTGEIVNLMSVDVNKIGDLVPFICILWGAPIQIAIALYFLWGILGPSSLASIGVMVLLIPINTVVTNKLKSYQISQMKSKDQRVKLMSEVLSGMKILKLYAWEPSFQNQVMKIREKEVQTLTSLAYAAAFNDFLFTCSQFLVTLVTFATFVFVDEKNVLDARTAFVALSLLNVMSKPLTMFPMVIVYGV</sequence>
<feature type="transmembrane region" description="Helical" evidence="9">
    <location>
        <begin position="195"/>
        <end position="217"/>
    </location>
</feature>
<accession>A0A8J2P7G5</accession>